<dbReference type="EMBL" id="JAUUTY010000002">
    <property type="protein sequence ID" value="KAK1686261.1"/>
    <property type="molecule type" value="Genomic_DNA"/>
</dbReference>
<protein>
    <submittedName>
        <fullName evidence="1">Uncharacterized protein</fullName>
    </submittedName>
</protein>
<reference evidence="1" key="1">
    <citation type="submission" date="2023-07" db="EMBL/GenBank/DDBJ databases">
        <title>A chromosome-level genome assembly of Lolium multiflorum.</title>
        <authorList>
            <person name="Chen Y."/>
            <person name="Copetti D."/>
            <person name="Kolliker R."/>
            <person name="Studer B."/>
        </authorList>
    </citation>
    <scope>NUCLEOTIDE SEQUENCE</scope>
    <source>
        <strain evidence="1">02402/16</strain>
        <tissue evidence="1">Leaf</tissue>
    </source>
</reference>
<name>A0AAD8TR99_LOLMU</name>
<dbReference type="InterPro" id="IPR050551">
    <property type="entry name" value="Fructan_Metab_Enzymes"/>
</dbReference>
<dbReference type="PANTHER" id="PTHR31953">
    <property type="entry name" value="BETA-FRUCTOFURANOSIDASE, INSOLUBLE ISOENZYME CWINV1-RELATED"/>
    <property type="match status" value="1"/>
</dbReference>
<dbReference type="Gene3D" id="2.60.120.560">
    <property type="entry name" value="Exo-inulinase, domain 1"/>
    <property type="match status" value="1"/>
</dbReference>
<gene>
    <name evidence="1" type="ORF">QYE76_047109</name>
</gene>
<evidence type="ECO:0000313" key="2">
    <source>
        <dbReference type="Proteomes" id="UP001231189"/>
    </source>
</evidence>
<keyword evidence="2" id="KW-1185">Reference proteome</keyword>
<dbReference type="AlphaFoldDB" id="A0AAD8TR99"/>
<accession>A0AAD8TR99</accession>
<proteinExistence type="predicted"/>
<dbReference type="Proteomes" id="UP001231189">
    <property type="component" value="Unassembled WGS sequence"/>
</dbReference>
<organism evidence="1 2">
    <name type="scientific">Lolium multiflorum</name>
    <name type="common">Italian ryegrass</name>
    <name type="synonym">Lolium perenne subsp. multiflorum</name>
    <dbReference type="NCBI Taxonomy" id="4521"/>
    <lineage>
        <taxon>Eukaryota</taxon>
        <taxon>Viridiplantae</taxon>
        <taxon>Streptophyta</taxon>
        <taxon>Embryophyta</taxon>
        <taxon>Tracheophyta</taxon>
        <taxon>Spermatophyta</taxon>
        <taxon>Magnoliopsida</taxon>
        <taxon>Liliopsida</taxon>
        <taxon>Poales</taxon>
        <taxon>Poaceae</taxon>
        <taxon>BOP clade</taxon>
        <taxon>Pooideae</taxon>
        <taxon>Poodae</taxon>
        <taxon>Poeae</taxon>
        <taxon>Poeae Chloroplast Group 2 (Poeae type)</taxon>
        <taxon>Loliodinae</taxon>
        <taxon>Loliinae</taxon>
        <taxon>Lolium</taxon>
    </lineage>
</organism>
<evidence type="ECO:0000313" key="1">
    <source>
        <dbReference type="EMBL" id="KAK1686261.1"/>
    </source>
</evidence>
<comment type="caution">
    <text evidence="1">The sequence shown here is derived from an EMBL/GenBank/DDBJ whole genome shotgun (WGS) entry which is preliminary data.</text>
</comment>
<sequence>MKEITGIVGSQEDLEVVFNVLSLEGAENVEPSQQLDPNRLCGESDALVRFSAGPFGLLVMASVDLEEHMTIFFRVFRHLDM</sequence>